<accession>A0A2U8UNC6</accession>
<evidence type="ECO:0000313" key="1">
    <source>
        <dbReference type="EMBL" id="AWN05227.1"/>
    </source>
</evidence>
<keyword evidence="2" id="KW-1185">Reference proteome</keyword>
<organism evidence="1 2">
    <name type="scientific">Streptomyces phage Ibantik</name>
    <dbReference type="NCBI Taxonomy" id="2182397"/>
    <lineage>
        <taxon>Viruses</taxon>
        <taxon>Duplodnaviria</taxon>
        <taxon>Heunggongvirae</taxon>
        <taxon>Uroviricota</taxon>
        <taxon>Caudoviricetes</taxon>
        <taxon>Ibantikvirus</taxon>
        <taxon>Ibantikvirus ibantik</taxon>
    </lineage>
</organism>
<reference evidence="2" key="1">
    <citation type="submission" date="2018-04" db="EMBL/GenBank/DDBJ databases">
        <authorList>
            <person name="Go L.Y."/>
            <person name="Mitchell J.A."/>
        </authorList>
    </citation>
    <scope>NUCLEOTIDE SEQUENCE [LARGE SCALE GENOMIC DNA]</scope>
</reference>
<gene>
    <name evidence="1" type="primary">2</name>
    <name evidence="1" type="ORF">SEA_IBANTIK_2</name>
</gene>
<dbReference type="GeneID" id="80019222"/>
<dbReference type="Proteomes" id="UP000247188">
    <property type="component" value="Segment"/>
</dbReference>
<name>A0A2U8UNC6_9CAUD</name>
<dbReference type="RefSeq" id="YP_010754626.1">
    <property type="nucleotide sequence ID" value="NC_073462.1"/>
</dbReference>
<protein>
    <submittedName>
        <fullName evidence="1">Uncharacterized protein</fullName>
    </submittedName>
</protein>
<sequence>MTASGQRFCVEKVAASEPIPVPGQPPVSIKTPLPDGWASFCSKPDDKHGPHWYAVPPYNVQELRDEHGPASGGLEATVSAMTWHGLHQAVATQISLYESLTQGQG</sequence>
<proteinExistence type="predicted"/>
<dbReference type="EMBL" id="MH155870">
    <property type="protein sequence ID" value="AWN05227.1"/>
    <property type="molecule type" value="Genomic_DNA"/>
</dbReference>
<dbReference type="KEGG" id="vg:80019222"/>
<evidence type="ECO:0000313" key="2">
    <source>
        <dbReference type="Proteomes" id="UP000247188"/>
    </source>
</evidence>